<dbReference type="AlphaFoldDB" id="A0A6M4WGJ5"/>
<reference evidence="2" key="1">
    <citation type="submission" date="2020-03" db="EMBL/GenBank/DDBJ databases">
        <title>Molecular networking-based the target discovery of potent antiproliferative macrolactams: 5/6/7/16 polycyclic ansamycins and glycosylated trienomycin from Streptomyces cacaoi subsp. asoensis.</title>
        <authorList>
            <person name="Liu L.-L."/>
        </authorList>
    </citation>
    <scope>NUCLEOTIDE SEQUENCE [LARGE SCALE GENOMIC DNA]</scope>
    <source>
        <strain evidence="2">H2S5</strain>
    </source>
</reference>
<evidence type="ECO:0000313" key="2">
    <source>
        <dbReference type="EMBL" id="QJS98941.1"/>
    </source>
</evidence>
<evidence type="ECO:0000313" key="4">
    <source>
        <dbReference type="Proteomes" id="UP000502665"/>
    </source>
</evidence>
<feature type="compositionally biased region" description="Basic and acidic residues" evidence="1">
    <location>
        <begin position="1"/>
        <end position="14"/>
    </location>
</feature>
<evidence type="ECO:0000256" key="1">
    <source>
        <dbReference type="SAM" id="MobiDB-lite"/>
    </source>
</evidence>
<keyword evidence="4" id="KW-1185">Reference proteome</keyword>
<gene>
    <name evidence="2" type="ORF">G9272_00115</name>
    <name evidence="3" type="ORF">G9272_44780</name>
</gene>
<dbReference type="RefSeq" id="WP_171394594.1">
    <property type="nucleotide sequence ID" value="NZ_CP049838.1"/>
</dbReference>
<feature type="compositionally biased region" description="Low complexity" evidence="1">
    <location>
        <begin position="20"/>
        <end position="31"/>
    </location>
</feature>
<accession>A0A6M4WGJ5</accession>
<evidence type="ECO:0000313" key="3">
    <source>
        <dbReference type="EMBL" id="QJT06528.1"/>
    </source>
</evidence>
<dbReference type="EMBL" id="CP049838">
    <property type="protein sequence ID" value="QJT06528.1"/>
    <property type="molecule type" value="Genomic_DNA"/>
</dbReference>
<dbReference type="EMBL" id="CP049838">
    <property type="protein sequence ID" value="QJS98941.1"/>
    <property type="molecule type" value="Genomic_DNA"/>
</dbReference>
<proteinExistence type="predicted"/>
<dbReference type="Proteomes" id="UP000502665">
    <property type="component" value="Chromosome"/>
</dbReference>
<organism evidence="2 4">
    <name type="scientific">Streptomyces asoensis</name>
    <dbReference type="NCBI Taxonomy" id="249586"/>
    <lineage>
        <taxon>Bacteria</taxon>
        <taxon>Bacillati</taxon>
        <taxon>Actinomycetota</taxon>
        <taxon>Actinomycetes</taxon>
        <taxon>Kitasatosporales</taxon>
        <taxon>Streptomycetaceae</taxon>
        <taxon>Streptomyces</taxon>
    </lineage>
</organism>
<protein>
    <submittedName>
        <fullName evidence="2">Uncharacterized protein</fullName>
    </submittedName>
</protein>
<sequence length="116" mass="12426">MAEKRHTPGIEGSRHLGSSATPTAPWHAPPTWRRPCCPHQSRTRPEALPGHRRLEAVLYEGPAARIHITYDGPTTVTDPLVPGAREQYATVVLGGPGLPRPRSADSAGSASLVVRV</sequence>
<feature type="region of interest" description="Disordered" evidence="1">
    <location>
        <begin position="1"/>
        <end position="49"/>
    </location>
</feature>
<name>A0A6M4WGJ5_9ACTN</name>